<organism evidence="2 3">
    <name type="scientific">Chitinophaga varians</name>
    <dbReference type="NCBI Taxonomy" id="2202339"/>
    <lineage>
        <taxon>Bacteria</taxon>
        <taxon>Pseudomonadati</taxon>
        <taxon>Bacteroidota</taxon>
        <taxon>Chitinophagia</taxon>
        <taxon>Chitinophagales</taxon>
        <taxon>Chitinophagaceae</taxon>
        <taxon>Chitinophaga</taxon>
    </lineage>
</organism>
<feature type="chain" id="PRO_5032621489" description="Lipocalin-like domain-containing protein" evidence="1">
    <location>
        <begin position="26"/>
        <end position="213"/>
    </location>
</feature>
<evidence type="ECO:0000313" key="3">
    <source>
        <dbReference type="Proteomes" id="UP000570474"/>
    </source>
</evidence>
<dbReference type="RefSeq" id="WP_168869189.1">
    <property type="nucleotide sequence ID" value="NZ_JABAIA010000001.1"/>
</dbReference>
<reference evidence="2 3" key="1">
    <citation type="submission" date="2020-04" db="EMBL/GenBank/DDBJ databases">
        <authorList>
            <person name="Yin C."/>
        </authorList>
    </citation>
    <scope>NUCLEOTIDE SEQUENCE [LARGE SCALE GENOMIC DNA]</scope>
    <source>
        <strain evidence="2 3">Ae27</strain>
    </source>
</reference>
<protein>
    <recommendedName>
        <fullName evidence="4">Lipocalin-like domain-containing protein</fullName>
    </recommendedName>
</protein>
<comment type="caution">
    <text evidence="2">The sequence shown here is derived from an EMBL/GenBank/DDBJ whole genome shotgun (WGS) entry which is preliminary data.</text>
</comment>
<dbReference type="PROSITE" id="PS51257">
    <property type="entry name" value="PROKAR_LIPOPROTEIN"/>
    <property type="match status" value="1"/>
</dbReference>
<dbReference type="EMBL" id="JABAIA010000001">
    <property type="protein sequence ID" value="NLR63178.1"/>
    <property type="molecule type" value="Genomic_DNA"/>
</dbReference>
<evidence type="ECO:0000256" key="1">
    <source>
        <dbReference type="SAM" id="SignalP"/>
    </source>
</evidence>
<name>A0A847RQK9_9BACT</name>
<keyword evidence="1" id="KW-0732">Signal</keyword>
<dbReference type="Proteomes" id="UP000570474">
    <property type="component" value="Unassembled WGS sequence"/>
</dbReference>
<proteinExistence type="predicted"/>
<feature type="signal peptide" evidence="1">
    <location>
        <begin position="1"/>
        <end position="25"/>
    </location>
</feature>
<keyword evidence="3" id="KW-1185">Reference proteome</keyword>
<sequence>MTRTYLFLLAAAALILAACSKGPMAGPDPDPAVNPPGNNPSNKLTGTWKFAGMELKGQSVTSASDMEGNTLKGITDFDYISIENKGTVTFDERMMTSKDISYMVDTKVKGASYVNGELMESEELPWRVTIPASGSSASYELKANDSLYSQASTVSFPGIDAPLTGQPMACKLSWKGDTLVLKSRVNYTKNSSANGTATIVSSSMDQVTKLVRK</sequence>
<evidence type="ECO:0000313" key="2">
    <source>
        <dbReference type="EMBL" id="NLR63178.1"/>
    </source>
</evidence>
<dbReference type="AlphaFoldDB" id="A0A847RQK9"/>
<gene>
    <name evidence="2" type="ORF">HGH92_02555</name>
</gene>
<evidence type="ECO:0008006" key="4">
    <source>
        <dbReference type="Google" id="ProtNLM"/>
    </source>
</evidence>
<accession>A0A847RQK9</accession>